<organism evidence="3 4">
    <name type="scientific">Desulfobacter postgatei</name>
    <dbReference type="NCBI Taxonomy" id="2293"/>
    <lineage>
        <taxon>Bacteria</taxon>
        <taxon>Pseudomonadati</taxon>
        <taxon>Thermodesulfobacteriota</taxon>
        <taxon>Desulfobacteria</taxon>
        <taxon>Desulfobacterales</taxon>
        <taxon>Desulfobacteraceae</taxon>
        <taxon>Desulfobacter</taxon>
    </lineage>
</organism>
<feature type="region of interest" description="Disordered" evidence="1">
    <location>
        <begin position="74"/>
        <end position="161"/>
    </location>
</feature>
<reference evidence="3 4" key="1">
    <citation type="submission" date="2017-10" db="EMBL/GenBank/DDBJ databases">
        <title>Novel microbial diversity and functional potential in the marine mammal oral microbiome.</title>
        <authorList>
            <person name="Dudek N.K."/>
            <person name="Sun C.L."/>
            <person name="Burstein D."/>
            <person name="Kantor R.S."/>
            <person name="Aliaga Goltsman D.S."/>
            <person name="Bik E.M."/>
            <person name="Thomas B.C."/>
            <person name="Banfield J.F."/>
            <person name="Relman D.A."/>
        </authorList>
    </citation>
    <scope>NUCLEOTIDE SEQUENCE [LARGE SCALE GENOMIC DNA]</scope>
    <source>
        <strain evidence="3">DOLJORAL78_47_202</strain>
    </source>
</reference>
<feature type="compositionally biased region" description="Acidic residues" evidence="1">
    <location>
        <begin position="115"/>
        <end position="139"/>
    </location>
</feature>
<gene>
    <name evidence="3" type="ORF">CSA25_05430</name>
</gene>
<keyword evidence="2" id="KW-0472">Membrane</keyword>
<comment type="caution">
    <text evidence="3">The sequence shown here is derived from an EMBL/GenBank/DDBJ whole genome shotgun (WGS) entry which is preliminary data.</text>
</comment>
<protein>
    <submittedName>
        <fullName evidence="3">Uncharacterized protein</fullName>
    </submittedName>
</protein>
<keyword evidence="2" id="KW-1133">Transmembrane helix</keyword>
<evidence type="ECO:0000256" key="1">
    <source>
        <dbReference type="SAM" id="MobiDB-lite"/>
    </source>
</evidence>
<dbReference type="SUPFAM" id="SSF57884">
    <property type="entry name" value="Ada DNA repair protein, N-terminal domain (N-Ada 10)"/>
    <property type="match status" value="1"/>
</dbReference>
<evidence type="ECO:0000256" key="2">
    <source>
        <dbReference type="SAM" id="Phobius"/>
    </source>
</evidence>
<dbReference type="Proteomes" id="UP000231203">
    <property type="component" value="Unassembled WGS sequence"/>
</dbReference>
<evidence type="ECO:0000313" key="4">
    <source>
        <dbReference type="Proteomes" id="UP000231203"/>
    </source>
</evidence>
<dbReference type="InterPro" id="IPR035451">
    <property type="entry name" value="Ada-like_dom_sf"/>
</dbReference>
<name>A0A2G6MQM6_9BACT</name>
<keyword evidence="2" id="KW-0812">Transmembrane</keyword>
<dbReference type="InterPro" id="IPR058806">
    <property type="entry name" value="MamI"/>
</dbReference>
<dbReference type="Pfam" id="PF26391">
    <property type="entry name" value="MamI"/>
    <property type="match status" value="1"/>
</dbReference>
<accession>A0A2G6MQM6</accession>
<feature type="transmembrane region" description="Helical" evidence="2">
    <location>
        <begin position="12"/>
        <end position="33"/>
    </location>
</feature>
<feature type="compositionally biased region" description="Basic and acidic residues" evidence="1">
    <location>
        <begin position="78"/>
        <end position="99"/>
    </location>
</feature>
<proteinExistence type="predicted"/>
<feature type="transmembrane region" description="Helical" evidence="2">
    <location>
        <begin position="39"/>
        <end position="63"/>
    </location>
</feature>
<dbReference type="AlphaFoldDB" id="A0A2G6MQM6"/>
<sequence length="212" mass="23367">MKMRTNFHKFSVNSRTIDIIGALVLLIGVPAFSFTFFKFLHFLAGLLPVFMILGGAIAIYLGITELKQADNTEATFDPPERQPNHRTEKNALNSEEKSKPVLNDQDITPVLDPMETPDENSADEPDEQPESDIAQESETDATLSRNPADALTPEAGAPAGEQVNFKGNIETLVFHEVTCNFANGKNCSMDFITKQEAETQGYKPCKICMPEA</sequence>
<dbReference type="EMBL" id="PDTI01000047">
    <property type="protein sequence ID" value="PIE62387.1"/>
    <property type="molecule type" value="Genomic_DNA"/>
</dbReference>
<dbReference type="Gene3D" id="3.40.10.10">
    <property type="entry name" value="DNA Methylphosphotriester Repair Domain"/>
    <property type="match status" value="1"/>
</dbReference>
<evidence type="ECO:0000313" key="3">
    <source>
        <dbReference type="EMBL" id="PIE62387.1"/>
    </source>
</evidence>